<keyword evidence="7" id="KW-0269">Exonuclease</keyword>
<dbReference type="InterPro" id="IPR022966">
    <property type="entry name" value="RNase_II/R_CS"/>
</dbReference>
<comment type="subcellular location">
    <subcellularLocation>
        <location evidence="1">Nucleus</location>
    </subcellularLocation>
</comment>
<keyword evidence="15" id="KW-1185">Reference proteome</keyword>
<dbReference type="InterPro" id="IPR050180">
    <property type="entry name" value="RNR_Ribonuclease"/>
</dbReference>
<dbReference type="EMBL" id="JBGFUD010000366">
    <property type="protein sequence ID" value="MFH4974380.1"/>
    <property type="molecule type" value="Genomic_DNA"/>
</dbReference>
<evidence type="ECO:0000256" key="7">
    <source>
        <dbReference type="ARBA" id="ARBA00022839"/>
    </source>
</evidence>
<comment type="similarity">
    <text evidence="2 12">Belongs to the RNR ribonuclease family.</text>
</comment>
<dbReference type="InterPro" id="IPR033771">
    <property type="entry name" value="Rrp44_CSD1"/>
</dbReference>
<keyword evidence="4" id="KW-0540">Nuclease</keyword>
<keyword evidence="3" id="KW-0698">rRNA processing</keyword>
<sequence>MELNVKQSGIERRVLDIDYMRNKRRKILKRCHELYLRNDIGCCLKSCRTCQPPKKKALIDLCIPISSVVPVNHAVIVDATTIIRFHHVFEHEKFTNIIIPQTVWEEVKRSNPPAYKSMNSWCYEDEKRIFVVFMNGLHYKTYTPKREGEKHEERLERALITCAKHYADHWDGFDIVPILLCATVESKNQLKKSFENTFTLKEYVEGIEDNADLLDKISGYESGANKEKHELFDEHLSLDEIQAGLRSGKYKKGTFQVSRENYLEANVHVDEDTVWFIQGRLHCNRAVNGDTVAVELLPQSEWSCPVKLIKLRDVEEMEKEAEVEKDDEAEDKQEKDSLAGNKKARLEDVCPTAKVVGIIKRNWRPYCGVILRPAVKDTTRVLFAAAERLIPRIRIETRQVDRLIGKRIVVSIDHWARDSRYPHGHYVRTLGTVGDRDVENEVLLLEHDVPHDPFSDSVLACLPSIPWIPPEEPHRKDLRHLTICSVDPPGCTDIDDALHCRKISEEHYEVGVHIADVTHFLRPNTAMDSEAAERGTTVYLCDRRIDMLPELLSSDLCSLREHVDRFAFSVLWVLSKNADIIDVKFTKSLINSSASLTYEDAQKRIDDPSLGDPVTVGLRELLALSKKLKAKRHASGALTLASSEIRFNIDSESMDPISVQEKKMLDTNSMVEEFMLLANISVAERICAEYPDCALLRRHPIPSPDSYKLVVEAARARGFSVNVEGGKALADSLDKAVDNKNPMVNVLLRMLTTRCMTQAVYFSSGSLPPSQYIHFGLAAPIYTHFTSPIRRYADVMVHRLLAAAINADTTFPSMLKCDVVSKIAANLNYRHKQAQYAGRASILLNTLLYFKDRCELLDGYIMGIRKNGLQVFVPKYGFESVLVFPSDSNYIISDASVTAGDTVINAFDKVKVQLSLNDNDVQHIRLDMQLVEPKISGFSVDYVLSAAEGHEGKREESN</sequence>
<dbReference type="Pfam" id="PF17215">
    <property type="entry name" value="Rrp44_S1"/>
    <property type="match status" value="1"/>
</dbReference>
<dbReference type="Pfam" id="PF00773">
    <property type="entry name" value="RNB"/>
    <property type="match status" value="1"/>
</dbReference>
<dbReference type="FunFam" id="2.40.50.690:FF:000014">
    <property type="entry name" value="Probable exosome complex exonuclease RRP44"/>
    <property type="match status" value="1"/>
</dbReference>
<evidence type="ECO:0000256" key="10">
    <source>
        <dbReference type="ARBA" id="ARBA00077221"/>
    </source>
</evidence>
<dbReference type="Gene3D" id="2.40.50.140">
    <property type="entry name" value="Nucleic acid-binding proteins"/>
    <property type="match status" value="1"/>
</dbReference>
<evidence type="ECO:0000256" key="3">
    <source>
        <dbReference type="ARBA" id="ARBA00022552"/>
    </source>
</evidence>
<feature type="domain" description="RNB" evidence="13">
    <location>
        <begin position="475"/>
        <end position="807"/>
    </location>
</feature>
<evidence type="ECO:0000256" key="9">
    <source>
        <dbReference type="ARBA" id="ARBA00023242"/>
    </source>
</evidence>
<evidence type="ECO:0000256" key="4">
    <source>
        <dbReference type="ARBA" id="ARBA00022722"/>
    </source>
</evidence>
<dbReference type="GO" id="GO:0003723">
    <property type="term" value="F:RNA binding"/>
    <property type="evidence" value="ECO:0007669"/>
    <property type="project" value="UniProtKB-KW"/>
</dbReference>
<dbReference type="Gene3D" id="3.40.50.1010">
    <property type="entry name" value="5'-nuclease"/>
    <property type="match status" value="1"/>
</dbReference>
<evidence type="ECO:0000313" key="14">
    <source>
        <dbReference type="EMBL" id="MFH4974380.1"/>
    </source>
</evidence>
<evidence type="ECO:0000256" key="11">
    <source>
        <dbReference type="ARBA" id="ARBA00077930"/>
    </source>
</evidence>
<dbReference type="AlphaFoldDB" id="A0ABD6E4E3"/>
<proteinExistence type="inferred from homology"/>
<reference evidence="14 15" key="1">
    <citation type="submission" date="2024-08" db="EMBL/GenBank/DDBJ databases">
        <title>Gnathostoma spinigerum genome.</title>
        <authorList>
            <person name="Gonzalez-Bertolin B."/>
            <person name="Monzon S."/>
            <person name="Zaballos A."/>
            <person name="Jimenez P."/>
            <person name="Dekumyoy P."/>
            <person name="Varona S."/>
            <person name="Cuesta I."/>
            <person name="Sumanam S."/>
            <person name="Adisakwattana P."/>
            <person name="Gasser R.B."/>
            <person name="Hernandez-Gonzalez A."/>
            <person name="Young N.D."/>
            <person name="Perteguer M.J."/>
        </authorList>
    </citation>
    <scope>NUCLEOTIDE SEQUENCE [LARGE SCALE GENOMIC DNA]</scope>
    <source>
        <strain evidence="14">AL3</strain>
        <tissue evidence="14">Liver</tissue>
    </source>
</reference>
<dbReference type="GO" id="GO:0000956">
    <property type="term" value="P:nuclear-transcribed mRNA catabolic process"/>
    <property type="evidence" value="ECO:0007669"/>
    <property type="project" value="UniProtKB-ARBA"/>
</dbReference>
<dbReference type="PROSITE" id="PS01175">
    <property type="entry name" value="RIBONUCLEASE_II"/>
    <property type="match status" value="1"/>
</dbReference>
<dbReference type="Gene3D" id="2.40.50.700">
    <property type="match status" value="1"/>
</dbReference>
<dbReference type="CDD" id="cd09862">
    <property type="entry name" value="PIN_Rrp44-like"/>
    <property type="match status" value="1"/>
</dbReference>
<dbReference type="SUPFAM" id="SSF50249">
    <property type="entry name" value="Nucleic acid-binding proteins"/>
    <property type="match status" value="3"/>
</dbReference>
<dbReference type="GO" id="GO:0000175">
    <property type="term" value="F:3'-5'-RNA exonuclease activity"/>
    <property type="evidence" value="ECO:0007669"/>
    <property type="project" value="UniProtKB-ARBA"/>
</dbReference>
<dbReference type="SMART" id="SM00955">
    <property type="entry name" value="RNB"/>
    <property type="match status" value="1"/>
</dbReference>
<protein>
    <recommendedName>
        <fullName evidence="10">Protein DIS3 homolog</fullName>
    </recommendedName>
    <alternativeName>
        <fullName evidence="11">Ribosomal RNA-processing protein 44</fullName>
    </alternativeName>
</protein>
<comment type="caution">
    <text evidence="14">The sequence shown here is derived from an EMBL/GenBank/DDBJ whole genome shotgun (WGS) entry which is preliminary data.</text>
</comment>
<evidence type="ECO:0000256" key="8">
    <source>
        <dbReference type="ARBA" id="ARBA00022884"/>
    </source>
</evidence>
<evidence type="ECO:0000259" key="13">
    <source>
        <dbReference type="SMART" id="SM00955"/>
    </source>
</evidence>
<evidence type="ECO:0000256" key="6">
    <source>
        <dbReference type="ARBA" id="ARBA00022835"/>
    </source>
</evidence>
<dbReference type="PANTHER" id="PTHR23355">
    <property type="entry name" value="RIBONUCLEASE"/>
    <property type="match status" value="1"/>
</dbReference>
<evidence type="ECO:0000256" key="2">
    <source>
        <dbReference type="ARBA" id="ARBA00005785"/>
    </source>
</evidence>
<dbReference type="FunFam" id="2.40.50.700:FF:000001">
    <property type="entry name" value="Exosome complex exonuclease exoribonuclease (Rrp44)"/>
    <property type="match status" value="1"/>
</dbReference>
<evidence type="ECO:0000256" key="1">
    <source>
        <dbReference type="ARBA" id="ARBA00004123"/>
    </source>
</evidence>
<dbReference type="Pfam" id="PF17216">
    <property type="entry name" value="Rrp44_CSD1"/>
    <property type="match status" value="1"/>
</dbReference>
<evidence type="ECO:0000313" key="15">
    <source>
        <dbReference type="Proteomes" id="UP001608902"/>
    </source>
</evidence>
<dbReference type="GO" id="GO:0000176">
    <property type="term" value="C:nuclear exosome (RNase complex)"/>
    <property type="evidence" value="ECO:0007669"/>
    <property type="project" value="UniProtKB-ARBA"/>
</dbReference>
<dbReference type="InterPro" id="IPR012340">
    <property type="entry name" value="NA-bd_OB-fold"/>
</dbReference>
<dbReference type="Pfam" id="PF17849">
    <property type="entry name" value="OB_Dis3"/>
    <property type="match status" value="1"/>
</dbReference>
<keyword evidence="6" id="KW-0271">Exosome</keyword>
<dbReference type="Gene3D" id="2.40.50.690">
    <property type="match status" value="1"/>
</dbReference>
<name>A0ABD6E4E3_9BILA</name>
<dbReference type="InterPro" id="IPR033770">
    <property type="entry name" value="RRP44_S1"/>
</dbReference>
<evidence type="ECO:0000256" key="12">
    <source>
        <dbReference type="RuleBase" id="RU003901"/>
    </source>
</evidence>
<organism evidence="14 15">
    <name type="scientific">Gnathostoma spinigerum</name>
    <dbReference type="NCBI Taxonomy" id="75299"/>
    <lineage>
        <taxon>Eukaryota</taxon>
        <taxon>Metazoa</taxon>
        <taxon>Ecdysozoa</taxon>
        <taxon>Nematoda</taxon>
        <taxon>Chromadorea</taxon>
        <taxon>Rhabditida</taxon>
        <taxon>Spirurina</taxon>
        <taxon>Gnathostomatomorpha</taxon>
        <taxon>Gnathostomatoidea</taxon>
        <taxon>Gnathostomatidae</taxon>
        <taxon>Gnathostoma</taxon>
    </lineage>
</organism>
<evidence type="ECO:0000256" key="5">
    <source>
        <dbReference type="ARBA" id="ARBA00022801"/>
    </source>
</evidence>
<dbReference type="GO" id="GO:0006364">
    <property type="term" value="P:rRNA processing"/>
    <property type="evidence" value="ECO:0007669"/>
    <property type="project" value="UniProtKB-KW"/>
</dbReference>
<keyword evidence="5" id="KW-0378">Hydrolase</keyword>
<accession>A0ABD6E4E3</accession>
<keyword evidence="8" id="KW-0694">RNA-binding</keyword>
<dbReference type="InterPro" id="IPR001900">
    <property type="entry name" value="RNase_II/R"/>
</dbReference>
<gene>
    <name evidence="14" type="ORF">AB6A40_001089</name>
</gene>
<dbReference type="PANTHER" id="PTHR23355:SF35">
    <property type="entry name" value="EXOSOME COMPLEX EXONUCLEASE RRP44"/>
    <property type="match status" value="1"/>
</dbReference>
<dbReference type="InterPro" id="IPR041505">
    <property type="entry name" value="Dis3_CSD2"/>
</dbReference>
<keyword evidence="9" id="KW-0539">Nucleus</keyword>
<dbReference type="Proteomes" id="UP001608902">
    <property type="component" value="Unassembled WGS sequence"/>
</dbReference>